<protein>
    <recommendedName>
        <fullName evidence="5">Secreted protein</fullName>
    </recommendedName>
</protein>
<evidence type="ECO:0000256" key="1">
    <source>
        <dbReference type="SAM" id="MobiDB-lite"/>
    </source>
</evidence>
<sequence>MKRKLWMLALIGILSMYTVPTNALAENEPPTWDPCSICPPRTGTTATTTEPVPACPETPPTPPTGDGA</sequence>
<comment type="caution">
    <text evidence="3">The sequence shown here is derived from an EMBL/GenBank/DDBJ whole genome shotgun (WGS) entry which is preliminary data.</text>
</comment>
<feature type="chain" id="PRO_5016426046" description="Secreted protein" evidence="2">
    <location>
        <begin position="26"/>
        <end position="68"/>
    </location>
</feature>
<feature type="signal peptide" evidence="2">
    <location>
        <begin position="1"/>
        <end position="25"/>
    </location>
</feature>
<organism evidence="3 4">
    <name type="scientific">Tumebacillus permanentifrigoris</name>
    <dbReference type="NCBI Taxonomy" id="378543"/>
    <lineage>
        <taxon>Bacteria</taxon>
        <taxon>Bacillati</taxon>
        <taxon>Bacillota</taxon>
        <taxon>Bacilli</taxon>
        <taxon>Bacillales</taxon>
        <taxon>Alicyclobacillaceae</taxon>
        <taxon>Tumebacillus</taxon>
    </lineage>
</organism>
<evidence type="ECO:0000313" key="3">
    <source>
        <dbReference type="EMBL" id="PWK14418.1"/>
    </source>
</evidence>
<evidence type="ECO:0000313" key="4">
    <source>
        <dbReference type="Proteomes" id="UP000245634"/>
    </source>
</evidence>
<keyword evidence="2" id="KW-0732">Signal</keyword>
<dbReference type="EMBL" id="QGGL01000005">
    <property type="protein sequence ID" value="PWK14418.1"/>
    <property type="molecule type" value="Genomic_DNA"/>
</dbReference>
<keyword evidence="4" id="KW-1185">Reference proteome</keyword>
<evidence type="ECO:0008006" key="5">
    <source>
        <dbReference type="Google" id="ProtNLM"/>
    </source>
</evidence>
<dbReference type="Proteomes" id="UP000245634">
    <property type="component" value="Unassembled WGS sequence"/>
</dbReference>
<feature type="compositionally biased region" description="Pro residues" evidence="1">
    <location>
        <begin position="53"/>
        <end position="68"/>
    </location>
</feature>
<accession>A0A316DAR1</accession>
<reference evidence="3 4" key="1">
    <citation type="submission" date="2018-05" db="EMBL/GenBank/DDBJ databases">
        <title>Genomic Encyclopedia of Type Strains, Phase IV (KMG-IV): sequencing the most valuable type-strain genomes for metagenomic binning, comparative biology and taxonomic classification.</title>
        <authorList>
            <person name="Goeker M."/>
        </authorList>
    </citation>
    <scope>NUCLEOTIDE SEQUENCE [LARGE SCALE GENOMIC DNA]</scope>
    <source>
        <strain evidence="3 4">DSM 18773</strain>
    </source>
</reference>
<feature type="region of interest" description="Disordered" evidence="1">
    <location>
        <begin position="39"/>
        <end position="68"/>
    </location>
</feature>
<name>A0A316DAR1_9BACL</name>
<dbReference type="AlphaFoldDB" id="A0A316DAR1"/>
<gene>
    <name evidence="3" type="ORF">C7459_105176</name>
</gene>
<feature type="compositionally biased region" description="Low complexity" evidence="1">
    <location>
        <begin position="39"/>
        <end position="52"/>
    </location>
</feature>
<proteinExistence type="predicted"/>
<evidence type="ECO:0000256" key="2">
    <source>
        <dbReference type="SAM" id="SignalP"/>
    </source>
</evidence>
<dbReference type="RefSeq" id="WP_146200965.1">
    <property type="nucleotide sequence ID" value="NZ_QGGL01000005.1"/>
</dbReference>